<evidence type="ECO:0000256" key="4">
    <source>
        <dbReference type="ARBA" id="ARBA00022692"/>
    </source>
</evidence>
<dbReference type="PANTHER" id="PTHR48022:SF68">
    <property type="entry name" value="MAJOR FACILITATOR SUPERFAMILY (MFS) PROFILE DOMAIN-CONTAINING PROTEIN-RELATED"/>
    <property type="match status" value="1"/>
</dbReference>
<evidence type="ECO:0000256" key="3">
    <source>
        <dbReference type="ARBA" id="ARBA00022448"/>
    </source>
</evidence>
<evidence type="ECO:0000256" key="6">
    <source>
        <dbReference type="ARBA" id="ARBA00023136"/>
    </source>
</evidence>
<dbReference type="GO" id="GO:0005351">
    <property type="term" value="F:carbohydrate:proton symporter activity"/>
    <property type="evidence" value="ECO:0007669"/>
    <property type="project" value="TreeGrafter"/>
</dbReference>
<feature type="transmembrane region" description="Helical" evidence="9">
    <location>
        <begin position="210"/>
        <end position="230"/>
    </location>
</feature>
<dbReference type="InterPro" id="IPR036259">
    <property type="entry name" value="MFS_trans_sf"/>
</dbReference>
<feature type="transmembrane region" description="Helical" evidence="9">
    <location>
        <begin position="406"/>
        <end position="429"/>
    </location>
</feature>
<dbReference type="HOGENOM" id="CLU_001265_30_3_1"/>
<feature type="transmembrane region" description="Helical" evidence="9">
    <location>
        <begin position="470"/>
        <end position="490"/>
    </location>
</feature>
<dbReference type="eggNOG" id="KOG0254">
    <property type="taxonomic scope" value="Eukaryota"/>
</dbReference>
<feature type="transmembrane region" description="Helical" evidence="9">
    <location>
        <begin position="115"/>
        <end position="135"/>
    </location>
</feature>
<feature type="compositionally biased region" description="Polar residues" evidence="8">
    <location>
        <begin position="537"/>
        <end position="553"/>
    </location>
</feature>
<evidence type="ECO:0000256" key="8">
    <source>
        <dbReference type="SAM" id="MobiDB-lite"/>
    </source>
</evidence>
<keyword evidence="12" id="KW-1185">Reference proteome</keyword>
<evidence type="ECO:0000256" key="2">
    <source>
        <dbReference type="ARBA" id="ARBA00010992"/>
    </source>
</evidence>
<keyword evidence="6 9" id="KW-0472">Membrane</keyword>
<accession>Q6BWB1</accession>
<evidence type="ECO:0000313" key="11">
    <source>
        <dbReference type="EMBL" id="CAG85514.1"/>
    </source>
</evidence>
<sequence>MSTSSLSKTNSVEHKEESEPTSEVHSYLGLKGNRLNFCVSCIAGLGFLLFGYDQGVMGSLLTLKSFRKTFPAIDVQGDGDSTLQGAAIALYEIGCMFSALSTIYLGDKLGRLKTIFLGAVIMMVGGALQACSYTLAHLIVARIVTGVGNGFITATVPVWQAEVAKPEMRGKLIMMEGSLIALGITISYWVDFAFYFLDGWETENQVSWRFPVAFQCIFPIIILPLILKFPESPRWLLKRKRKQEAIVVFSALYDLPENDPLVTDQITEIQQAIDLEIKQGAENFNLRDLVKQGEARNFHRTCLAACSQMMQQITGINLITYYAGTIFETYIRMGPLESRILAACNGTEYFLASLLAFYTIERFGRRNLMIYGALGQAFCMAILTGTNWKADAAKDTQPGTSAGIAAAFFLFMFNTCFGMSYLGVTWLLPPELLPLQIRAPGAAISTATNWAFNFMVVMITPVAFDTIGPYTYTIFAAINLLMVPVVYFLYPETAGRSLEEMDIIFSQTPVMQPWKVVQVAKDLPFMHAGVRDPEKGPTTSHFENPSITSSIRQNGEKSEVL</sequence>
<dbReference type="KEGG" id="dha:DEHA2B12958g"/>
<reference evidence="11 12" key="1">
    <citation type="journal article" date="2004" name="Nature">
        <title>Genome evolution in yeasts.</title>
        <authorList>
            <consortium name="Genolevures"/>
            <person name="Dujon B."/>
            <person name="Sherman D."/>
            <person name="Fischer G."/>
            <person name="Durrens P."/>
            <person name="Casaregola S."/>
            <person name="Lafontaine I."/>
            <person name="de Montigny J."/>
            <person name="Marck C."/>
            <person name="Neuveglise C."/>
            <person name="Talla E."/>
            <person name="Goffard N."/>
            <person name="Frangeul L."/>
            <person name="Aigle M."/>
            <person name="Anthouard V."/>
            <person name="Babour A."/>
            <person name="Barbe V."/>
            <person name="Barnay S."/>
            <person name="Blanchin S."/>
            <person name="Beckerich J.M."/>
            <person name="Beyne E."/>
            <person name="Bleykasten C."/>
            <person name="Boisrame A."/>
            <person name="Boyer J."/>
            <person name="Cattolico L."/>
            <person name="Confanioleri F."/>
            <person name="de Daruvar A."/>
            <person name="Despons L."/>
            <person name="Fabre E."/>
            <person name="Fairhead C."/>
            <person name="Ferry-Dumazet H."/>
            <person name="Groppi A."/>
            <person name="Hantraye F."/>
            <person name="Hennequin C."/>
            <person name="Jauniaux N."/>
            <person name="Joyet P."/>
            <person name="Kachouri R."/>
            <person name="Kerrest A."/>
            <person name="Koszul R."/>
            <person name="Lemaire M."/>
            <person name="Lesur I."/>
            <person name="Ma L."/>
            <person name="Muller H."/>
            <person name="Nicaud J.M."/>
            <person name="Nikolski M."/>
            <person name="Oztas S."/>
            <person name="Ozier-Kalogeropoulos O."/>
            <person name="Pellenz S."/>
            <person name="Potier S."/>
            <person name="Richard G.F."/>
            <person name="Straub M.L."/>
            <person name="Suleau A."/>
            <person name="Swennene D."/>
            <person name="Tekaia F."/>
            <person name="Wesolowski-Louvel M."/>
            <person name="Westhof E."/>
            <person name="Wirth B."/>
            <person name="Zeniou-Meyer M."/>
            <person name="Zivanovic I."/>
            <person name="Bolotin-Fukuhara M."/>
            <person name="Thierry A."/>
            <person name="Bouchier C."/>
            <person name="Caudron B."/>
            <person name="Scarpelli C."/>
            <person name="Gaillardin C."/>
            <person name="Weissenbach J."/>
            <person name="Wincker P."/>
            <person name="Souciet J.L."/>
        </authorList>
    </citation>
    <scope>NUCLEOTIDE SEQUENCE [LARGE SCALE GENOMIC DNA]</scope>
    <source>
        <strain evidence="12">ATCC 36239 / CBS 767 / BCRC 21394 / JCM 1990 / NBRC 0083 / IGC 2968</strain>
    </source>
</reference>
<dbReference type="NCBIfam" id="TIGR00879">
    <property type="entry name" value="SP"/>
    <property type="match status" value="1"/>
</dbReference>
<keyword evidence="5 9" id="KW-1133">Transmembrane helix</keyword>
<evidence type="ECO:0000256" key="7">
    <source>
        <dbReference type="RuleBase" id="RU003346"/>
    </source>
</evidence>
<protein>
    <submittedName>
        <fullName evidence="11">DEHA2B12958p</fullName>
    </submittedName>
</protein>
<dbReference type="PROSITE" id="PS00216">
    <property type="entry name" value="SUGAR_TRANSPORT_1"/>
    <property type="match status" value="1"/>
</dbReference>
<dbReference type="FunFam" id="1.20.1250.20:FF:000061">
    <property type="entry name" value="MFS sugar transporter"/>
    <property type="match status" value="1"/>
</dbReference>
<dbReference type="InterPro" id="IPR050360">
    <property type="entry name" value="MFS_Sugar_Transporters"/>
</dbReference>
<dbReference type="VEuPathDB" id="FungiDB:DEHA2B12958g"/>
<dbReference type="EMBL" id="CR382134">
    <property type="protein sequence ID" value="CAG85514.1"/>
    <property type="molecule type" value="Genomic_DNA"/>
</dbReference>
<dbReference type="SUPFAM" id="SSF103473">
    <property type="entry name" value="MFS general substrate transporter"/>
    <property type="match status" value="1"/>
</dbReference>
<dbReference type="PROSITE" id="PS50850">
    <property type="entry name" value="MFS"/>
    <property type="match status" value="1"/>
</dbReference>
<evidence type="ECO:0000256" key="1">
    <source>
        <dbReference type="ARBA" id="ARBA00004141"/>
    </source>
</evidence>
<dbReference type="AlphaFoldDB" id="Q6BWB1"/>
<evidence type="ECO:0000313" key="12">
    <source>
        <dbReference type="Proteomes" id="UP000000599"/>
    </source>
</evidence>
<dbReference type="InterPro" id="IPR020846">
    <property type="entry name" value="MFS_dom"/>
</dbReference>
<dbReference type="InParanoid" id="Q6BWB1"/>
<feature type="domain" description="Major facilitator superfamily (MFS) profile" evidence="10">
    <location>
        <begin position="39"/>
        <end position="494"/>
    </location>
</feature>
<feature type="transmembrane region" description="Helical" evidence="9">
    <location>
        <begin position="35"/>
        <end position="52"/>
    </location>
</feature>
<feature type="region of interest" description="Disordered" evidence="8">
    <location>
        <begin position="530"/>
        <end position="561"/>
    </location>
</feature>
<dbReference type="PANTHER" id="PTHR48022">
    <property type="entry name" value="PLASTIDIC GLUCOSE TRANSPORTER 4"/>
    <property type="match status" value="1"/>
</dbReference>
<feature type="transmembrane region" description="Helical" evidence="9">
    <location>
        <begin position="441"/>
        <end position="464"/>
    </location>
</feature>
<dbReference type="OMA" id="VAFANIQ"/>
<dbReference type="Gene3D" id="1.20.1250.20">
    <property type="entry name" value="MFS general substrate transporter like domains"/>
    <property type="match status" value="1"/>
</dbReference>
<keyword evidence="3 7" id="KW-0813">Transport</keyword>
<feature type="transmembrane region" description="Helical" evidence="9">
    <location>
        <begin position="88"/>
        <end position="106"/>
    </location>
</feature>
<dbReference type="GeneID" id="2913462"/>
<evidence type="ECO:0000256" key="9">
    <source>
        <dbReference type="SAM" id="Phobius"/>
    </source>
</evidence>
<feature type="transmembrane region" description="Helical" evidence="9">
    <location>
        <begin position="141"/>
        <end position="160"/>
    </location>
</feature>
<dbReference type="InterPro" id="IPR005829">
    <property type="entry name" value="Sugar_transporter_CS"/>
</dbReference>
<dbReference type="InterPro" id="IPR005828">
    <property type="entry name" value="MFS_sugar_transport-like"/>
</dbReference>
<dbReference type="Proteomes" id="UP000000599">
    <property type="component" value="Chromosome B"/>
</dbReference>
<keyword evidence="4 9" id="KW-0812">Transmembrane</keyword>
<dbReference type="InterPro" id="IPR003663">
    <property type="entry name" value="Sugar/inositol_transpt"/>
</dbReference>
<dbReference type="GO" id="GO:0016020">
    <property type="term" value="C:membrane"/>
    <property type="evidence" value="ECO:0007669"/>
    <property type="project" value="UniProtKB-SubCell"/>
</dbReference>
<comment type="similarity">
    <text evidence="2 7">Belongs to the major facilitator superfamily. Sugar transporter (TC 2.A.1.1) family.</text>
</comment>
<dbReference type="PRINTS" id="PR00171">
    <property type="entry name" value="SUGRTRNSPORT"/>
</dbReference>
<dbReference type="OrthoDB" id="6133115at2759"/>
<organism evidence="11 12">
    <name type="scientific">Debaryomyces hansenii (strain ATCC 36239 / CBS 767 / BCRC 21394 / JCM 1990 / NBRC 0083 / IGC 2968)</name>
    <name type="common">Yeast</name>
    <name type="synonym">Torulaspora hansenii</name>
    <dbReference type="NCBI Taxonomy" id="284592"/>
    <lineage>
        <taxon>Eukaryota</taxon>
        <taxon>Fungi</taxon>
        <taxon>Dikarya</taxon>
        <taxon>Ascomycota</taxon>
        <taxon>Saccharomycotina</taxon>
        <taxon>Pichiomycetes</taxon>
        <taxon>Debaryomycetaceae</taxon>
        <taxon>Debaryomyces</taxon>
    </lineage>
</organism>
<dbReference type="Pfam" id="PF00083">
    <property type="entry name" value="Sugar_tr"/>
    <property type="match status" value="1"/>
</dbReference>
<dbReference type="RefSeq" id="XP_457508.1">
    <property type="nucleotide sequence ID" value="XM_457508.1"/>
</dbReference>
<evidence type="ECO:0000256" key="5">
    <source>
        <dbReference type="ARBA" id="ARBA00022989"/>
    </source>
</evidence>
<gene>
    <name evidence="11" type="ordered locus">DEHA2B12958g</name>
</gene>
<name>Q6BWB1_DEBHA</name>
<feature type="transmembrane region" description="Helical" evidence="9">
    <location>
        <begin position="172"/>
        <end position="190"/>
    </location>
</feature>
<feature type="transmembrane region" description="Helical" evidence="9">
    <location>
        <begin position="368"/>
        <end position="386"/>
    </location>
</feature>
<comment type="subcellular location">
    <subcellularLocation>
        <location evidence="1">Membrane</location>
        <topology evidence="1">Multi-pass membrane protein</topology>
    </subcellularLocation>
</comment>
<proteinExistence type="inferred from homology"/>
<evidence type="ECO:0000259" key="10">
    <source>
        <dbReference type="PROSITE" id="PS50850"/>
    </source>
</evidence>